<feature type="compositionally biased region" description="Basic residues" evidence="1">
    <location>
        <begin position="19"/>
        <end position="28"/>
    </location>
</feature>
<evidence type="ECO:0000256" key="1">
    <source>
        <dbReference type="SAM" id="MobiDB-lite"/>
    </source>
</evidence>
<name>A0A6J4HGA9_9ACTN</name>
<proteinExistence type="predicted"/>
<dbReference type="AlphaFoldDB" id="A0A6J4HGA9"/>
<feature type="compositionally biased region" description="Low complexity" evidence="1">
    <location>
        <begin position="80"/>
        <end position="106"/>
    </location>
</feature>
<reference evidence="2" key="1">
    <citation type="submission" date="2020-02" db="EMBL/GenBank/DDBJ databases">
        <authorList>
            <person name="Meier V. D."/>
        </authorList>
    </citation>
    <scope>NUCLEOTIDE SEQUENCE</scope>
    <source>
        <strain evidence="2">AVDCRST_MAG76</strain>
    </source>
</reference>
<feature type="non-terminal residue" evidence="2">
    <location>
        <position position="1"/>
    </location>
</feature>
<sequence>GRPEGCAAPAGRASAGRPAGHRAHRRPAPPRADHVRPRGRPHRHGGRPQAQDVQRSPPAKEPRGQSCSQCARRPLRRRLGPPLVGPRRWQGARGPRGARLGASGRPSGREVPSLRGPPPGGPGDRHDRRPLDIVVGLPL</sequence>
<feature type="compositionally biased region" description="Basic residues" evidence="1">
    <location>
        <begin position="37"/>
        <end position="46"/>
    </location>
</feature>
<protein>
    <submittedName>
        <fullName evidence="2">Uncharacterized protein</fullName>
    </submittedName>
</protein>
<feature type="compositionally biased region" description="Low complexity" evidence="1">
    <location>
        <begin position="7"/>
        <end position="18"/>
    </location>
</feature>
<feature type="non-terminal residue" evidence="2">
    <location>
        <position position="139"/>
    </location>
</feature>
<organism evidence="2">
    <name type="scientific">uncultured Acidimicrobiales bacterium</name>
    <dbReference type="NCBI Taxonomy" id="310071"/>
    <lineage>
        <taxon>Bacteria</taxon>
        <taxon>Bacillati</taxon>
        <taxon>Actinomycetota</taxon>
        <taxon>Acidimicrobiia</taxon>
        <taxon>Acidimicrobiales</taxon>
        <taxon>environmental samples</taxon>
    </lineage>
</organism>
<accession>A0A6J4HGA9</accession>
<evidence type="ECO:0000313" key="2">
    <source>
        <dbReference type="EMBL" id="CAA9223760.1"/>
    </source>
</evidence>
<gene>
    <name evidence="2" type="ORF">AVDCRST_MAG76-807</name>
</gene>
<feature type="region of interest" description="Disordered" evidence="1">
    <location>
        <begin position="1"/>
        <end position="139"/>
    </location>
</feature>
<dbReference type="EMBL" id="CADCSZ010000050">
    <property type="protein sequence ID" value="CAA9223760.1"/>
    <property type="molecule type" value="Genomic_DNA"/>
</dbReference>